<organism evidence="1 3">
    <name type="scientific">Cafeteria roenbergensis</name>
    <name type="common">Marine flagellate</name>
    <dbReference type="NCBI Taxonomy" id="33653"/>
    <lineage>
        <taxon>Eukaryota</taxon>
        <taxon>Sar</taxon>
        <taxon>Stramenopiles</taxon>
        <taxon>Bigyra</taxon>
        <taxon>Opalozoa</taxon>
        <taxon>Bicosoecida</taxon>
        <taxon>Cafeteriaceae</taxon>
        <taxon>Cafeteria</taxon>
    </lineage>
</organism>
<accession>A0A5A8CA38</accession>
<dbReference type="EMBL" id="VLTM01000027">
    <property type="protein sequence ID" value="KAA0162477.1"/>
    <property type="molecule type" value="Genomic_DNA"/>
</dbReference>
<proteinExistence type="predicted"/>
<dbReference type="SUPFAM" id="SSF55781">
    <property type="entry name" value="GAF domain-like"/>
    <property type="match status" value="1"/>
</dbReference>
<evidence type="ECO:0000313" key="3">
    <source>
        <dbReference type="Proteomes" id="UP000323011"/>
    </source>
</evidence>
<dbReference type="InterPro" id="IPR029016">
    <property type="entry name" value="GAF-like_dom_sf"/>
</dbReference>
<dbReference type="OMA" id="NQHNKVQ"/>
<protein>
    <recommendedName>
        <fullName evidence="5">GAF domain-containing protein</fullName>
    </recommendedName>
</protein>
<evidence type="ECO:0000313" key="1">
    <source>
        <dbReference type="EMBL" id="KAA0148701.1"/>
    </source>
</evidence>
<evidence type="ECO:0000313" key="2">
    <source>
        <dbReference type="EMBL" id="KAA0162477.1"/>
    </source>
</evidence>
<evidence type="ECO:0000313" key="4">
    <source>
        <dbReference type="Proteomes" id="UP000325113"/>
    </source>
</evidence>
<dbReference type="Proteomes" id="UP000323011">
    <property type="component" value="Unassembled WGS sequence"/>
</dbReference>
<sequence>MAAPAFVLDVSAASGASCGQRAVTRLADIEAASDEHRKLLCYSAAVASLRKFFGKYPDMGEVARMATVNSVLKSAFPHMWFVGFYTVEPSSSGGQELVVGAYQGDVLACGRIAHGRGVCGTAWAKGATQNVPDVSAIDNYVACDAETQSEIVVPVFGGAEDSRRVTSVLDIDSEHKAAFSAVDERCLEAIVAEFIAEPATVPVAELGTPGALAWAEAQGLLA</sequence>
<dbReference type="Proteomes" id="UP000325113">
    <property type="component" value="Unassembled WGS sequence"/>
</dbReference>
<evidence type="ECO:0008006" key="5">
    <source>
        <dbReference type="Google" id="ProtNLM"/>
    </source>
</evidence>
<gene>
    <name evidence="1" type="ORF">FNF29_06483</name>
    <name evidence="2" type="ORF">FNF31_03276</name>
</gene>
<keyword evidence="3" id="KW-1185">Reference proteome</keyword>
<name>A0A5A8CA38_CAFRO</name>
<comment type="caution">
    <text evidence="1">The sequence shown here is derived from an EMBL/GenBank/DDBJ whole genome shotgun (WGS) entry which is preliminary data.</text>
</comment>
<dbReference type="Gene3D" id="3.30.450.40">
    <property type="match status" value="1"/>
</dbReference>
<dbReference type="AlphaFoldDB" id="A0A5A8CA38"/>
<dbReference type="EMBL" id="VLTN01000050">
    <property type="protein sequence ID" value="KAA0148701.1"/>
    <property type="molecule type" value="Genomic_DNA"/>
</dbReference>
<reference evidence="3 4" key="1">
    <citation type="submission" date="2019-07" db="EMBL/GenBank/DDBJ databases">
        <title>Genomes of Cafeteria roenbergensis.</title>
        <authorList>
            <person name="Fischer M.G."/>
            <person name="Hackl T."/>
            <person name="Roman M."/>
        </authorList>
    </citation>
    <scope>NUCLEOTIDE SEQUENCE [LARGE SCALE GENOMIC DNA]</scope>
    <source>
        <strain evidence="1 3">BVI</strain>
        <strain evidence="2 4">Cflag</strain>
    </source>
</reference>